<keyword evidence="4" id="KW-1185">Reference proteome</keyword>
<evidence type="ECO:0000313" key="4">
    <source>
        <dbReference type="Proteomes" id="UP001177080"/>
    </source>
</evidence>
<dbReference type="PANTHER" id="PTHR12126:SF11">
    <property type="entry name" value="NADH DEHYDROGENASE [UBIQUINONE] 1 ALPHA SUBCOMPLEX SUBUNIT 9, MITOCHONDRIAL"/>
    <property type="match status" value="1"/>
</dbReference>
<dbReference type="Pfam" id="PF13781">
    <property type="entry name" value="DoxX_3"/>
    <property type="match status" value="1"/>
</dbReference>
<dbReference type="InterPro" id="IPR025695">
    <property type="entry name" value="DoxX-like"/>
</dbReference>
<dbReference type="EMBL" id="WHSC02000002">
    <property type="protein sequence ID" value="MDO6120469.1"/>
    <property type="molecule type" value="Genomic_DNA"/>
</dbReference>
<dbReference type="InterPro" id="IPR036291">
    <property type="entry name" value="NAD(P)-bd_dom_sf"/>
</dbReference>
<comment type="caution">
    <text evidence="3">The sequence shown here is derived from an EMBL/GenBank/DDBJ whole genome shotgun (WGS) entry which is preliminary data.</text>
</comment>
<dbReference type="Proteomes" id="UP001177080">
    <property type="component" value="Unassembled WGS sequence"/>
</dbReference>
<keyword evidence="1" id="KW-0472">Membrane</keyword>
<evidence type="ECO:0000256" key="1">
    <source>
        <dbReference type="SAM" id="Phobius"/>
    </source>
</evidence>
<proteinExistence type="predicted"/>
<name>A0ABT8XAK1_9HYPH</name>
<protein>
    <submittedName>
        <fullName evidence="3">SDR family oxidoreductase</fullName>
    </submittedName>
</protein>
<dbReference type="PANTHER" id="PTHR12126">
    <property type="entry name" value="NADH-UBIQUINONE OXIDOREDUCTASE 39 KDA SUBUNIT-RELATED"/>
    <property type="match status" value="1"/>
</dbReference>
<gene>
    <name evidence="3" type="ORF">GB928_004660</name>
</gene>
<keyword evidence="1" id="KW-1133">Transmembrane helix</keyword>
<feature type="domain" description="NAD(P)-binding" evidence="2">
    <location>
        <begin position="7"/>
        <end position="197"/>
    </location>
</feature>
<dbReference type="Gene3D" id="3.40.50.720">
    <property type="entry name" value="NAD(P)-binding Rossmann-like Domain"/>
    <property type="match status" value="1"/>
</dbReference>
<sequence>MSVLILGATGFIGSVVAERLRSCGYAVTGLGRNPDRAKLQHPDIRWLKADLGDLTTAADWAPLLAGQDIVVNCAGALQDGPHDDLAASQERAMLALYAAAGQAGLRLIVQISANTADSGAETAFLSTKRTADRALASSGVPHVILRPALVIGRNAFGGTALLRALAAMPGAIPIAYADNPIATVSVDDVAACVAKAVAGAIPVGGDYDLAAPEILRFRDLVALHRAWLGLPPVRILSLPGFVSRPVGALADLAGRLGWRSPLRSTAMAVMAGGVSAGRQGASPADVTLLTAAQTLARHPAGVQDVWFARLYLLKPLIVVILSAFWLLSGLVPLLDPARAAYFLQPFMPTAVAFLATFLTCALDIALGLAVLYRPWARRALLGMLAVSAAYLVGGTILTPELWLDPLGPFVKVLPSMVLAGVTIAILEER</sequence>
<evidence type="ECO:0000259" key="2">
    <source>
        <dbReference type="Pfam" id="PF13460"/>
    </source>
</evidence>
<evidence type="ECO:0000313" key="3">
    <source>
        <dbReference type="EMBL" id="MDO6120469.1"/>
    </source>
</evidence>
<dbReference type="Pfam" id="PF13460">
    <property type="entry name" value="NAD_binding_10"/>
    <property type="match status" value="1"/>
</dbReference>
<dbReference type="SUPFAM" id="SSF51735">
    <property type="entry name" value="NAD(P)-binding Rossmann-fold domains"/>
    <property type="match status" value="1"/>
</dbReference>
<keyword evidence="1" id="KW-0812">Transmembrane</keyword>
<dbReference type="InterPro" id="IPR051207">
    <property type="entry name" value="ComplexI_NDUFA9_subunit"/>
</dbReference>
<reference evidence="3" key="1">
    <citation type="submission" date="2022-04" db="EMBL/GenBank/DDBJ databases">
        <title>Shinella lacus sp. nov., a novel member of the genus Shinella from water.</title>
        <authorList>
            <person name="Deng Y."/>
        </authorList>
    </citation>
    <scope>NUCLEOTIDE SEQUENCE</scope>
    <source>
        <strain evidence="3">JCM 31239</strain>
    </source>
</reference>
<organism evidence="3 4">
    <name type="scientific">Shinella curvata</name>
    <dbReference type="NCBI Taxonomy" id="1817964"/>
    <lineage>
        <taxon>Bacteria</taxon>
        <taxon>Pseudomonadati</taxon>
        <taxon>Pseudomonadota</taxon>
        <taxon>Alphaproteobacteria</taxon>
        <taxon>Hyphomicrobiales</taxon>
        <taxon>Rhizobiaceae</taxon>
        <taxon>Shinella</taxon>
    </lineage>
</organism>
<feature type="transmembrane region" description="Helical" evidence="1">
    <location>
        <begin position="346"/>
        <end position="372"/>
    </location>
</feature>
<dbReference type="InterPro" id="IPR016040">
    <property type="entry name" value="NAD(P)-bd_dom"/>
</dbReference>
<dbReference type="RefSeq" id="WP_244762174.1">
    <property type="nucleotide sequence ID" value="NZ_JALJCJ010000004.1"/>
</dbReference>
<feature type="transmembrane region" description="Helical" evidence="1">
    <location>
        <begin position="316"/>
        <end position="334"/>
    </location>
</feature>
<accession>A0ABT8XAK1</accession>
<feature type="transmembrane region" description="Helical" evidence="1">
    <location>
        <begin position="379"/>
        <end position="397"/>
    </location>
</feature>